<accession>A0A5B0RB66</accession>
<dbReference type="InterPro" id="IPR040223">
    <property type="entry name" value="PAR_bZIP"/>
</dbReference>
<evidence type="ECO:0000256" key="5">
    <source>
        <dbReference type="ARBA" id="ARBA00023242"/>
    </source>
</evidence>
<proteinExistence type="predicted"/>
<gene>
    <name evidence="6" type="ORF">PGT21_005605</name>
    <name evidence="7" type="ORF">PGTUg99_013531</name>
</gene>
<evidence type="ECO:0000256" key="2">
    <source>
        <dbReference type="ARBA" id="ARBA00023015"/>
    </source>
</evidence>
<dbReference type="GO" id="GO:0000978">
    <property type="term" value="F:RNA polymerase II cis-regulatory region sequence-specific DNA binding"/>
    <property type="evidence" value="ECO:0007669"/>
    <property type="project" value="TreeGrafter"/>
</dbReference>
<dbReference type="OrthoDB" id="2498727at2759"/>
<reference evidence="8 9" key="1">
    <citation type="submission" date="2019-05" db="EMBL/GenBank/DDBJ databases">
        <title>Emergence of the Ug99 lineage of the wheat stem rust pathogen through somatic hybridization.</title>
        <authorList>
            <person name="Li F."/>
            <person name="Upadhyaya N.M."/>
            <person name="Sperschneider J."/>
            <person name="Matny O."/>
            <person name="Nguyen-Phuc H."/>
            <person name="Mago R."/>
            <person name="Raley C."/>
            <person name="Miller M.E."/>
            <person name="Silverstein K.A.T."/>
            <person name="Henningsen E."/>
            <person name="Hirsch C.D."/>
            <person name="Visser B."/>
            <person name="Pretorius Z.A."/>
            <person name="Steffenson B.J."/>
            <person name="Schwessinger B."/>
            <person name="Dodds P.N."/>
            <person name="Figueroa M."/>
        </authorList>
    </citation>
    <scope>NUCLEOTIDE SEQUENCE [LARGE SCALE GENOMIC DNA]</scope>
    <source>
        <strain evidence="6">21-0</strain>
        <strain evidence="7 9">Ug99</strain>
    </source>
</reference>
<keyword evidence="8" id="KW-1185">Reference proteome</keyword>
<evidence type="ECO:0000313" key="6">
    <source>
        <dbReference type="EMBL" id="KAA1083737.1"/>
    </source>
</evidence>
<keyword evidence="4" id="KW-0804">Transcription</keyword>
<dbReference type="PANTHER" id="PTHR11988">
    <property type="entry name" value="THYROTROPH EMBRYONIC FACTOR RELATED"/>
    <property type="match status" value="1"/>
</dbReference>
<evidence type="ECO:0000256" key="4">
    <source>
        <dbReference type="ARBA" id="ARBA00023163"/>
    </source>
</evidence>
<sequence>MLCDILPATTIWSSVDGRASPGTPRDIKMAILSDLSEELVHRVIDHIALPQNDNNQLKGCHLHLDHIQERPRAHLEHKNNDFRTSHRDNNNETLAQVSWPEGLPSNKLLPLSLINRTFRQCAQERLFQNVALHNQWQGCLFLHELQEGDIEIGSSSDTKHPRLSPLAQHVHSLLLKDWSDHKPPSMGRGGGSLICETIRSCPSLENFAMVNSLDGRCKDPIMDALASRKRIKDFVVLKDFYGHPCNQKIIWLADEVVARLFAKWEHLEKIELHKLSGRPIEMIETIHKSIPVIVNCALRTIILTEPDLDEREFALILQSSRESLRTLEIVNPTPKLDRPGLCRILKECTGPDLESLTVATLPNWHIIRSSVNNEISDDPAENRNLLEIVFKSSSALKNLKSLSIQGRLTGSELFIFLPPSIVKLSWGRCHLTAAAFAKALSSFIQYPPELPSLKLDHTDVLNQRLQWLPKLKCCTVIDDYDWDKQERDAIDKALRARRVCFHSGGNYYAESEGDENVCDSEEDDDDYGCCC</sequence>
<dbReference type="AlphaFoldDB" id="A0A5B0RB66"/>
<keyword evidence="2" id="KW-0805">Transcription regulation</keyword>
<dbReference type="PANTHER" id="PTHR11988:SF27">
    <property type="entry name" value="GH27708P"/>
    <property type="match status" value="1"/>
</dbReference>
<dbReference type="EMBL" id="VSWC01000118">
    <property type="protein sequence ID" value="KAA1083737.1"/>
    <property type="molecule type" value="Genomic_DNA"/>
</dbReference>
<dbReference type="Gene3D" id="3.80.10.10">
    <property type="entry name" value="Ribonuclease Inhibitor"/>
    <property type="match status" value="1"/>
</dbReference>
<dbReference type="Proteomes" id="UP000324748">
    <property type="component" value="Unassembled WGS sequence"/>
</dbReference>
<dbReference type="EMBL" id="VDEP01000214">
    <property type="protein sequence ID" value="KAA1122917.1"/>
    <property type="molecule type" value="Genomic_DNA"/>
</dbReference>
<evidence type="ECO:0000256" key="3">
    <source>
        <dbReference type="ARBA" id="ARBA00023125"/>
    </source>
</evidence>
<dbReference type="GO" id="GO:0005634">
    <property type="term" value="C:nucleus"/>
    <property type="evidence" value="ECO:0007669"/>
    <property type="project" value="UniProtKB-SubCell"/>
</dbReference>
<dbReference type="InterPro" id="IPR032675">
    <property type="entry name" value="LRR_dom_sf"/>
</dbReference>
<protein>
    <submittedName>
        <fullName evidence="7">Uncharacterized protein</fullName>
    </submittedName>
</protein>
<name>A0A5B0RB66_PUCGR</name>
<evidence type="ECO:0000313" key="9">
    <source>
        <dbReference type="Proteomes" id="UP000325313"/>
    </source>
</evidence>
<organism evidence="7 9">
    <name type="scientific">Puccinia graminis f. sp. tritici</name>
    <dbReference type="NCBI Taxonomy" id="56615"/>
    <lineage>
        <taxon>Eukaryota</taxon>
        <taxon>Fungi</taxon>
        <taxon>Dikarya</taxon>
        <taxon>Basidiomycota</taxon>
        <taxon>Pucciniomycotina</taxon>
        <taxon>Pucciniomycetes</taxon>
        <taxon>Pucciniales</taxon>
        <taxon>Pucciniaceae</taxon>
        <taxon>Puccinia</taxon>
    </lineage>
</organism>
<dbReference type="GO" id="GO:0000981">
    <property type="term" value="F:DNA-binding transcription factor activity, RNA polymerase II-specific"/>
    <property type="evidence" value="ECO:0007669"/>
    <property type="project" value="TreeGrafter"/>
</dbReference>
<evidence type="ECO:0000313" key="7">
    <source>
        <dbReference type="EMBL" id="KAA1122917.1"/>
    </source>
</evidence>
<comment type="caution">
    <text evidence="7">The sequence shown here is derived from an EMBL/GenBank/DDBJ whole genome shotgun (WGS) entry which is preliminary data.</text>
</comment>
<keyword evidence="5" id="KW-0539">Nucleus</keyword>
<dbReference type="Proteomes" id="UP000325313">
    <property type="component" value="Unassembled WGS sequence"/>
</dbReference>
<evidence type="ECO:0000256" key="1">
    <source>
        <dbReference type="ARBA" id="ARBA00004123"/>
    </source>
</evidence>
<dbReference type="SUPFAM" id="SSF52047">
    <property type="entry name" value="RNI-like"/>
    <property type="match status" value="1"/>
</dbReference>
<comment type="subcellular location">
    <subcellularLocation>
        <location evidence="1">Nucleus</location>
    </subcellularLocation>
</comment>
<keyword evidence="3" id="KW-0238">DNA-binding</keyword>
<evidence type="ECO:0000313" key="8">
    <source>
        <dbReference type="Proteomes" id="UP000324748"/>
    </source>
</evidence>